<gene>
    <name evidence="1" type="ORF">COT93_01720</name>
</gene>
<proteinExistence type="predicted"/>
<dbReference type="Proteomes" id="UP000229972">
    <property type="component" value="Unassembled WGS sequence"/>
</dbReference>
<evidence type="ECO:0000313" key="2">
    <source>
        <dbReference type="Proteomes" id="UP000229972"/>
    </source>
</evidence>
<reference evidence="2" key="1">
    <citation type="submission" date="2017-09" db="EMBL/GenBank/DDBJ databases">
        <title>Depth-based differentiation of microbial function through sediment-hosted aquifers and enrichment of novel symbionts in the deep terrestrial subsurface.</title>
        <authorList>
            <person name="Probst A.J."/>
            <person name="Ladd B."/>
            <person name="Jarett J.K."/>
            <person name="Geller-Mcgrath D.E."/>
            <person name="Sieber C.M.K."/>
            <person name="Emerson J.B."/>
            <person name="Anantharaman K."/>
            <person name="Thomas B.C."/>
            <person name="Malmstrom R."/>
            <person name="Stieglmeier M."/>
            <person name="Klingl A."/>
            <person name="Woyke T."/>
            <person name="Ryan C.M."/>
            <person name="Banfield J.F."/>
        </authorList>
    </citation>
    <scope>NUCLEOTIDE SEQUENCE [LARGE SCALE GENOMIC DNA]</scope>
</reference>
<comment type="caution">
    <text evidence="1">The sequence shown here is derived from an EMBL/GenBank/DDBJ whole genome shotgun (WGS) entry which is preliminary data.</text>
</comment>
<organism evidence="1 2">
    <name type="scientific">Candidatus Falkowbacteria bacterium CG10_big_fil_rev_8_21_14_0_10_37_18</name>
    <dbReference type="NCBI Taxonomy" id="1974562"/>
    <lineage>
        <taxon>Bacteria</taxon>
        <taxon>Candidatus Falkowiibacteriota</taxon>
    </lineage>
</organism>
<name>A0A2H0VB28_9BACT</name>
<evidence type="ECO:0000313" key="1">
    <source>
        <dbReference type="EMBL" id="PIR95569.1"/>
    </source>
</evidence>
<sequence>METKPSTAHCHCEPLGAPRRGNLYETELLNANLTSFGERPLAFSLPAKAGIQVITKQHKLHGSRIFHPALGTGVGKQYGMTVNR</sequence>
<dbReference type="AlphaFoldDB" id="A0A2H0VB28"/>
<accession>A0A2H0VB28</accession>
<dbReference type="EMBL" id="PFAL01000016">
    <property type="protein sequence ID" value="PIR95569.1"/>
    <property type="molecule type" value="Genomic_DNA"/>
</dbReference>
<protein>
    <submittedName>
        <fullName evidence="1">Uncharacterized protein</fullName>
    </submittedName>
</protein>